<feature type="compositionally biased region" description="Basic and acidic residues" evidence="5">
    <location>
        <begin position="25"/>
        <end position="35"/>
    </location>
</feature>
<evidence type="ECO:0000256" key="5">
    <source>
        <dbReference type="SAM" id="MobiDB-lite"/>
    </source>
</evidence>
<dbReference type="InterPro" id="IPR005650">
    <property type="entry name" value="BlaI_family"/>
</dbReference>
<reference evidence="6 7" key="1">
    <citation type="submission" date="2016-10" db="EMBL/GenBank/DDBJ databases">
        <authorList>
            <person name="de Groot N.N."/>
        </authorList>
    </citation>
    <scope>NUCLEOTIDE SEQUENCE [LARGE SCALE GENOMIC DNA]</scope>
    <source>
        <strain evidence="6 7">CGMCC 4.2022</strain>
    </source>
</reference>
<evidence type="ECO:0000256" key="4">
    <source>
        <dbReference type="ARBA" id="ARBA00023163"/>
    </source>
</evidence>
<feature type="compositionally biased region" description="Basic and acidic residues" evidence="5">
    <location>
        <begin position="42"/>
        <end position="62"/>
    </location>
</feature>
<evidence type="ECO:0000313" key="6">
    <source>
        <dbReference type="EMBL" id="SDO63771.1"/>
    </source>
</evidence>
<keyword evidence="4" id="KW-0804">Transcription</keyword>
<dbReference type="InterPro" id="IPR036388">
    <property type="entry name" value="WH-like_DNA-bd_sf"/>
</dbReference>
<dbReference type="InterPro" id="IPR036390">
    <property type="entry name" value="WH_DNA-bd_sf"/>
</dbReference>
<dbReference type="OrthoDB" id="9813987at2"/>
<dbReference type="AlphaFoldDB" id="A0A1H0L745"/>
<evidence type="ECO:0000313" key="7">
    <source>
        <dbReference type="Proteomes" id="UP000199341"/>
    </source>
</evidence>
<evidence type="ECO:0000256" key="2">
    <source>
        <dbReference type="ARBA" id="ARBA00023015"/>
    </source>
</evidence>
<protein>
    <submittedName>
        <fullName evidence="6">Predicted transcriptional regulator</fullName>
    </submittedName>
</protein>
<sequence>MRAEGRDAGTGNGYGNRRGIRHREGHSEGHPRGDDGTPGGERAAERSDRRAPQPRRASGEREAEVLAVLQGAGRALTPGEVAAQLSGDPAYTTVVTVLSRMHDKGLLTRRKRGRAFAYTPVADSHGLTARRMRQELDADTDRQAVLSRFVNDLSDEDEQLLRGLLGDLPEER</sequence>
<organism evidence="6 7">
    <name type="scientific">Actinacidiphila guanduensis</name>
    <dbReference type="NCBI Taxonomy" id="310781"/>
    <lineage>
        <taxon>Bacteria</taxon>
        <taxon>Bacillati</taxon>
        <taxon>Actinomycetota</taxon>
        <taxon>Actinomycetes</taxon>
        <taxon>Kitasatosporales</taxon>
        <taxon>Streptomycetaceae</taxon>
        <taxon>Actinacidiphila</taxon>
    </lineage>
</organism>
<dbReference type="GO" id="GO:0045892">
    <property type="term" value="P:negative regulation of DNA-templated transcription"/>
    <property type="evidence" value="ECO:0007669"/>
    <property type="project" value="InterPro"/>
</dbReference>
<dbReference type="STRING" id="310781.SAMN05216259_11199"/>
<name>A0A1H0L745_9ACTN</name>
<accession>A0A1H0L745</accession>
<dbReference type="Gene3D" id="1.10.10.10">
    <property type="entry name" value="Winged helix-like DNA-binding domain superfamily/Winged helix DNA-binding domain"/>
    <property type="match status" value="1"/>
</dbReference>
<keyword evidence="7" id="KW-1185">Reference proteome</keyword>
<evidence type="ECO:0000256" key="3">
    <source>
        <dbReference type="ARBA" id="ARBA00023125"/>
    </source>
</evidence>
<evidence type="ECO:0000256" key="1">
    <source>
        <dbReference type="ARBA" id="ARBA00011046"/>
    </source>
</evidence>
<proteinExistence type="inferred from homology"/>
<dbReference type="Proteomes" id="UP000199341">
    <property type="component" value="Unassembled WGS sequence"/>
</dbReference>
<keyword evidence="2" id="KW-0805">Transcription regulation</keyword>
<dbReference type="SUPFAM" id="SSF46785">
    <property type="entry name" value="Winged helix' DNA-binding domain"/>
    <property type="match status" value="1"/>
</dbReference>
<keyword evidence="3" id="KW-0238">DNA-binding</keyword>
<dbReference type="Pfam" id="PF03965">
    <property type="entry name" value="Penicillinase_R"/>
    <property type="match status" value="1"/>
</dbReference>
<dbReference type="RefSeq" id="WP_093786617.1">
    <property type="nucleotide sequence ID" value="NZ_FNIE01000011.1"/>
</dbReference>
<feature type="region of interest" description="Disordered" evidence="5">
    <location>
        <begin position="1"/>
        <end position="62"/>
    </location>
</feature>
<dbReference type="EMBL" id="FNIE01000011">
    <property type="protein sequence ID" value="SDO63771.1"/>
    <property type="molecule type" value="Genomic_DNA"/>
</dbReference>
<dbReference type="GO" id="GO:0003677">
    <property type="term" value="F:DNA binding"/>
    <property type="evidence" value="ECO:0007669"/>
    <property type="project" value="UniProtKB-KW"/>
</dbReference>
<gene>
    <name evidence="6" type="ORF">SAMN05216259_11199</name>
</gene>
<comment type="similarity">
    <text evidence="1">Belongs to the BlaI transcriptional regulatory family.</text>
</comment>